<dbReference type="Pfam" id="PF13807">
    <property type="entry name" value="GNVR"/>
    <property type="match status" value="1"/>
</dbReference>
<feature type="domain" description="Tyrosine-protein kinase G-rich" evidence="18">
    <location>
        <begin position="398"/>
        <end position="477"/>
    </location>
</feature>
<dbReference type="GO" id="GO:0005524">
    <property type="term" value="F:ATP binding"/>
    <property type="evidence" value="ECO:0007669"/>
    <property type="project" value="UniProtKB-KW"/>
</dbReference>
<evidence type="ECO:0000256" key="3">
    <source>
        <dbReference type="ARBA" id="ARBA00022475"/>
    </source>
</evidence>
<comment type="caution">
    <text evidence="19">The sequence shown here is derived from an EMBL/GenBank/DDBJ whole genome shotgun (WGS) entry which is preliminary data.</text>
</comment>
<dbReference type="NCBIfam" id="TIGR01007">
    <property type="entry name" value="eps_fam"/>
    <property type="match status" value="1"/>
</dbReference>
<dbReference type="GO" id="GO:0042802">
    <property type="term" value="F:identical protein binding"/>
    <property type="evidence" value="ECO:0007669"/>
    <property type="project" value="UniProtKB-ARBA"/>
</dbReference>
<evidence type="ECO:0000256" key="4">
    <source>
        <dbReference type="ARBA" id="ARBA00022519"/>
    </source>
</evidence>
<dbReference type="PANTHER" id="PTHR32309:SF32">
    <property type="entry name" value="TYROSINE-PROTEIN KINASE ETK-RELATED"/>
    <property type="match status" value="1"/>
</dbReference>
<keyword evidence="8" id="KW-0418">Kinase</keyword>
<keyword evidence="14" id="KW-0175">Coiled coil</keyword>
<dbReference type="AlphaFoldDB" id="A0A0A6P6D9"/>
<keyword evidence="11 15" id="KW-0472">Membrane</keyword>
<evidence type="ECO:0000256" key="15">
    <source>
        <dbReference type="SAM" id="Phobius"/>
    </source>
</evidence>
<dbReference type="SUPFAM" id="SSF52540">
    <property type="entry name" value="P-loop containing nucleoside triphosphate hydrolases"/>
    <property type="match status" value="1"/>
</dbReference>
<evidence type="ECO:0008006" key="21">
    <source>
        <dbReference type="Google" id="ProtNLM"/>
    </source>
</evidence>
<evidence type="ECO:0000256" key="5">
    <source>
        <dbReference type="ARBA" id="ARBA00022679"/>
    </source>
</evidence>
<keyword evidence="12" id="KW-0829">Tyrosine-protein kinase</keyword>
<evidence type="ECO:0000256" key="8">
    <source>
        <dbReference type="ARBA" id="ARBA00022777"/>
    </source>
</evidence>
<keyword evidence="3" id="KW-1003">Cell membrane</keyword>
<dbReference type="Pfam" id="PF02706">
    <property type="entry name" value="Wzz"/>
    <property type="match status" value="1"/>
</dbReference>
<comment type="catalytic activity">
    <reaction evidence="13">
        <text>L-tyrosyl-[protein] + ATP = O-phospho-L-tyrosyl-[protein] + ADP + H(+)</text>
        <dbReference type="Rhea" id="RHEA:10596"/>
        <dbReference type="Rhea" id="RHEA-COMP:10136"/>
        <dbReference type="Rhea" id="RHEA-COMP:20101"/>
        <dbReference type="ChEBI" id="CHEBI:15378"/>
        <dbReference type="ChEBI" id="CHEBI:30616"/>
        <dbReference type="ChEBI" id="CHEBI:46858"/>
        <dbReference type="ChEBI" id="CHEBI:61978"/>
        <dbReference type="ChEBI" id="CHEBI:456216"/>
    </reaction>
</comment>
<name>A0A0A6P6D9_9GAMM</name>
<dbReference type="InterPro" id="IPR050445">
    <property type="entry name" value="Bact_polysacc_biosynth/exp"/>
</dbReference>
<dbReference type="InterPro" id="IPR027417">
    <property type="entry name" value="P-loop_NTPase"/>
</dbReference>
<evidence type="ECO:0000256" key="11">
    <source>
        <dbReference type="ARBA" id="ARBA00023136"/>
    </source>
</evidence>
<evidence type="ECO:0000256" key="2">
    <source>
        <dbReference type="ARBA" id="ARBA00008883"/>
    </source>
</evidence>
<dbReference type="Gene3D" id="3.40.50.300">
    <property type="entry name" value="P-loop containing nucleotide triphosphate hydrolases"/>
    <property type="match status" value="1"/>
</dbReference>
<sequence length="750" mass="84210">MNKPEHPATVPMLKRREEEIDFSVYWAAIAERKWFITLIILLVLGVAVFYTLVATPVYQTDAMLQLEPQKSAASGLDDISQLLLGGNEEALAELEIIRSRQIIGKVVEKLKLDISAKPHYFPIIGAAFVRYYKKYAGDDTDKPMEPLWELSQFAWGGEKIEIASLTVSPNYENQALKLIAGENNRYQLYDAEDNLLLKGTVGKRAVATKKKVLVEIVVAELQARPGTEFIVTKQSHSLTVLKLQEQLKASEKGMKTGILQLSLEGSEPDKITQILNTIAQVYVQQNIERKLQEVGNMLDFVNSQLPTIKANLEAAEAKLRTHYNKYGTVNVELETRTLLSQLAELEKRISSLELVEVQYKRQYTRENPHLIAFEKQLNQLKNERTLFTKRISQLPKAEMNLVKVMRDVEIAREVYSLLLNKAQEFKIAKAGITGNVYIVDPAIIPTEKIKPKKRLIIGAALILGLFFGVFIALLRKAMQVGIDSADIIEQRLNLPVYAIVPHSEKQVKLAKRRKKVAAKPQVLALEDPGELAIEGLRSLRTNLQFALIGTQRPIITITGPTPNIGKSFISVNLAYIMANTDKRVFLIDGDMRKGHLHQFLGREISPGLSEVISGKCELEAAIHHISDNTGDKEISISFLSGGTRPPNPSELLMHERFQNLLETVSKQFDIIIIDTPPTIGMTDATIIGRLAGDTNFLVVRAEQQMLEEVELSLKLFEQASAKITGVIFNDVSPRSGYGYSNYYKYGYKYR</sequence>
<feature type="transmembrane region" description="Helical" evidence="15">
    <location>
        <begin position="455"/>
        <end position="474"/>
    </location>
</feature>
<evidence type="ECO:0000259" key="16">
    <source>
        <dbReference type="Pfam" id="PF02706"/>
    </source>
</evidence>
<evidence type="ECO:0000313" key="19">
    <source>
        <dbReference type="EMBL" id="KHD05977.2"/>
    </source>
</evidence>
<dbReference type="FunFam" id="3.40.50.300:FF:000527">
    <property type="entry name" value="Tyrosine-protein kinase etk"/>
    <property type="match status" value="1"/>
</dbReference>
<evidence type="ECO:0000256" key="12">
    <source>
        <dbReference type="ARBA" id="ARBA00023137"/>
    </source>
</evidence>
<dbReference type="GO" id="GO:0005886">
    <property type="term" value="C:plasma membrane"/>
    <property type="evidence" value="ECO:0007669"/>
    <property type="project" value="UniProtKB-SubCell"/>
</dbReference>
<comment type="subcellular location">
    <subcellularLocation>
        <location evidence="1">Cell inner membrane</location>
        <topology evidence="1">Multi-pass membrane protein</topology>
    </subcellularLocation>
</comment>
<evidence type="ECO:0000259" key="18">
    <source>
        <dbReference type="Pfam" id="PF13807"/>
    </source>
</evidence>
<evidence type="ECO:0000256" key="6">
    <source>
        <dbReference type="ARBA" id="ARBA00022692"/>
    </source>
</evidence>
<dbReference type="CDD" id="cd05387">
    <property type="entry name" value="BY-kinase"/>
    <property type="match status" value="1"/>
</dbReference>
<comment type="similarity">
    <text evidence="2">Belongs to the etk/wzc family.</text>
</comment>
<evidence type="ECO:0000256" key="10">
    <source>
        <dbReference type="ARBA" id="ARBA00022989"/>
    </source>
</evidence>
<keyword evidence="7" id="KW-0547">Nucleotide-binding</keyword>
<dbReference type="EMBL" id="JSZA02000012">
    <property type="protein sequence ID" value="KHD05977.2"/>
    <property type="molecule type" value="Genomic_DNA"/>
</dbReference>
<feature type="coiled-coil region" evidence="14">
    <location>
        <begin position="335"/>
        <end position="390"/>
    </location>
</feature>
<feature type="domain" description="Polysaccharide chain length determinant N-terminal" evidence="16">
    <location>
        <begin position="18"/>
        <end position="110"/>
    </location>
</feature>
<proteinExistence type="inferred from homology"/>
<feature type="domain" description="AAA" evidence="17">
    <location>
        <begin position="563"/>
        <end position="712"/>
    </location>
</feature>
<dbReference type="InterPro" id="IPR003856">
    <property type="entry name" value="LPS_length_determ_N"/>
</dbReference>
<evidence type="ECO:0000259" key="17">
    <source>
        <dbReference type="Pfam" id="PF13614"/>
    </source>
</evidence>
<evidence type="ECO:0000256" key="7">
    <source>
        <dbReference type="ARBA" id="ARBA00022741"/>
    </source>
</evidence>
<keyword evidence="5" id="KW-0808">Transferase</keyword>
<evidence type="ECO:0000256" key="9">
    <source>
        <dbReference type="ARBA" id="ARBA00022840"/>
    </source>
</evidence>
<keyword evidence="9" id="KW-0067">ATP-binding</keyword>
<keyword evidence="4" id="KW-0997">Cell inner membrane</keyword>
<evidence type="ECO:0000256" key="13">
    <source>
        <dbReference type="ARBA" id="ARBA00053015"/>
    </source>
</evidence>
<dbReference type="PANTHER" id="PTHR32309">
    <property type="entry name" value="TYROSINE-PROTEIN KINASE"/>
    <property type="match status" value="1"/>
</dbReference>
<organism evidence="19 20">
    <name type="scientific">Candidatus Thiomargarita nelsonii</name>
    <dbReference type="NCBI Taxonomy" id="1003181"/>
    <lineage>
        <taxon>Bacteria</taxon>
        <taxon>Pseudomonadati</taxon>
        <taxon>Pseudomonadota</taxon>
        <taxon>Gammaproteobacteria</taxon>
        <taxon>Thiotrichales</taxon>
        <taxon>Thiotrichaceae</taxon>
        <taxon>Thiomargarita</taxon>
    </lineage>
</organism>
<keyword evidence="10 15" id="KW-1133">Transmembrane helix</keyword>
<evidence type="ECO:0000313" key="20">
    <source>
        <dbReference type="Proteomes" id="UP000030428"/>
    </source>
</evidence>
<dbReference type="InterPro" id="IPR025669">
    <property type="entry name" value="AAA_dom"/>
</dbReference>
<feature type="transmembrane region" description="Helical" evidence="15">
    <location>
        <begin position="34"/>
        <end position="53"/>
    </location>
</feature>
<dbReference type="Pfam" id="PF13614">
    <property type="entry name" value="AAA_31"/>
    <property type="match status" value="1"/>
</dbReference>
<reference evidence="19 20" key="1">
    <citation type="journal article" date="2016" name="Front. Microbiol.">
        <title>Single-Cell (Meta-)Genomics of a Dimorphic Candidatus Thiomargarita nelsonii Reveals Genomic Plasticity.</title>
        <authorList>
            <person name="Flood B.E."/>
            <person name="Fliss P."/>
            <person name="Jones D.S."/>
            <person name="Dick G.J."/>
            <person name="Jain S."/>
            <person name="Kaster A.K."/>
            <person name="Winkel M."/>
            <person name="Mussmann M."/>
            <person name="Bailey J."/>
        </authorList>
    </citation>
    <scope>NUCLEOTIDE SEQUENCE [LARGE SCALE GENOMIC DNA]</scope>
    <source>
        <strain evidence="19">Hydrate Ridge</strain>
    </source>
</reference>
<protein>
    <recommendedName>
        <fullName evidence="21">Tyrosine protein kinase</fullName>
    </recommendedName>
</protein>
<evidence type="ECO:0000256" key="14">
    <source>
        <dbReference type="SAM" id="Coils"/>
    </source>
</evidence>
<dbReference type="InterPro" id="IPR005702">
    <property type="entry name" value="Wzc-like_C"/>
</dbReference>
<keyword evidence="6 15" id="KW-0812">Transmembrane</keyword>
<evidence type="ECO:0000256" key="1">
    <source>
        <dbReference type="ARBA" id="ARBA00004429"/>
    </source>
</evidence>
<accession>A0A0A6P6D9</accession>
<dbReference type="InterPro" id="IPR032807">
    <property type="entry name" value="GNVR"/>
</dbReference>
<dbReference type="GO" id="GO:0004713">
    <property type="term" value="F:protein tyrosine kinase activity"/>
    <property type="evidence" value="ECO:0007669"/>
    <property type="project" value="UniProtKB-KW"/>
</dbReference>
<dbReference type="Proteomes" id="UP000030428">
    <property type="component" value="Unassembled WGS sequence"/>
</dbReference>
<keyword evidence="20" id="KW-1185">Reference proteome</keyword>
<gene>
    <name evidence="19" type="ORF">PN36_04295</name>
</gene>
<dbReference type="Pfam" id="PF23607">
    <property type="entry name" value="WZC_N"/>
    <property type="match status" value="1"/>
</dbReference>